<reference evidence="3" key="2">
    <citation type="submission" date="2015-01" db="EMBL/GenBank/DDBJ databases">
        <title>Evolutionary Origins and Diversification of the Mycorrhizal Mutualists.</title>
        <authorList>
            <consortium name="DOE Joint Genome Institute"/>
            <consortium name="Mycorrhizal Genomics Consortium"/>
            <person name="Kohler A."/>
            <person name="Kuo A."/>
            <person name="Nagy L.G."/>
            <person name="Floudas D."/>
            <person name="Copeland A."/>
            <person name="Barry K.W."/>
            <person name="Cichocki N."/>
            <person name="Veneault-Fourrey C."/>
            <person name="LaButti K."/>
            <person name="Lindquist E.A."/>
            <person name="Lipzen A."/>
            <person name="Lundell T."/>
            <person name="Morin E."/>
            <person name="Murat C."/>
            <person name="Riley R."/>
            <person name="Ohm R."/>
            <person name="Sun H."/>
            <person name="Tunlid A."/>
            <person name="Henrissat B."/>
            <person name="Grigoriev I.V."/>
            <person name="Hibbett D.S."/>
            <person name="Martin F."/>
        </authorList>
    </citation>
    <scope>NUCLEOTIDE SEQUENCE [LARGE SCALE GENOMIC DNA]</scope>
    <source>
        <strain evidence="3">MUT 4182</strain>
    </source>
</reference>
<gene>
    <name evidence="2" type="ORF">M407DRAFT_222710</name>
</gene>
<proteinExistence type="predicted"/>
<dbReference type="Pfam" id="PF18885">
    <property type="entry name" value="DUF5648"/>
    <property type="match status" value="1"/>
</dbReference>
<dbReference type="OrthoDB" id="9971254at2759"/>
<name>A0A0C3Q7J9_9AGAM</name>
<dbReference type="Proteomes" id="UP000054248">
    <property type="component" value="Unassembled WGS sequence"/>
</dbReference>
<dbReference type="InterPro" id="IPR043708">
    <property type="entry name" value="DUF5648"/>
</dbReference>
<evidence type="ECO:0000313" key="3">
    <source>
        <dbReference type="Proteomes" id="UP000054248"/>
    </source>
</evidence>
<dbReference type="STRING" id="1051891.A0A0C3Q7J9"/>
<feature type="non-terminal residue" evidence="2">
    <location>
        <position position="1"/>
    </location>
</feature>
<dbReference type="InterPro" id="IPR054586">
    <property type="entry name" value="MACPF_1_fungal"/>
</dbReference>
<dbReference type="AlphaFoldDB" id="A0A0C3Q7J9"/>
<protein>
    <recommendedName>
        <fullName evidence="1">MACPF domain-containing protein</fullName>
    </recommendedName>
</protein>
<dbReference type="HOGENOM" id="CLU_042954_0_0_1"/>
<dbReference type="InterPro" id="IPR020864">
    <property type="entry name" value="MACPF"/>
</dbReference>
<organism evidence="2 3">
    <name type="scientific">Tulasnella calospora MUT 4182</name>
    <dbReference type="NCBI Taxonomy" id="1051891"/>
    <lineage>
        <taxon>Eukaryota</taxon>
        <taxon>Fungi</taxon>
        <taxon>Dikarya</taxon>
        <taxon>Basidiomycota</taxon>
        <taxon>Agaricomycotina</taxon>
        <taxon>Agaricomycetes</taxon>
        <taxon>Cantharellales</taxon>
        <taxon>Tulasnellaceae</taxon>
        <taxon>Tulasnella</taxon>
    </lineage>
</organism>
<sequence>ADASLTAKTPWADLENSNRISFAKSSEGSASQKHIYVTGRYNFAHIAITMKDYISQIKPHPAFKEAMMNALATESGVERSQEVKKVLQGYGSMFVTSVEVGGMKHSTIEGVQDEKRDESAMKLEMSSAMSAKLKVLDVETEVNLGLGNKQTQEQEDRFASFQFYTIGGDIEAQNFGKWLESLSEPRNWGVTRVLEVQSVISLFDKETQTKIVHAFFRAPLYQFRNKAGRHCLGTDSNPSKLPSTNDDPWEVEGTLGMVLTLPLDGTIPLYHLHNKVRHVFTYSVPERTNHSQKWGFEYLGIACYVHATEKPGTIHMRRAWKKSLGDNSYPTTDEAVKIAEQEGYKIDDFHCYIESL</sequence>
<dbReference type="EMBL" id="KN823216">
    <property type="protein sequence ID" value="KIO19524.1"/>
    <property type="molecule type" value="Genomic_DNA"/>
</dbReference>
<feature type="domain" description="MACPF" evidence="1">
    <location>
        <begin position="1"/>
        <end position="227"/>
    </location>
</feature>
<reference evidence="2 3" key="1">
    <citation type="submission" date="2014-04" db="EMBL/GenBank/DDBJ databases">
        <authorList>
            <consortium name="DOE Joint Genome Institute"/>
            <person name="Kuo A."/>
            <person name="Girlanda M."/>
            <person name="Perotto S."/>
            <person name="Kohler A."/>
            <person name="Nagy L.G."/>
            <person name="Floudas D."/>
            <person name="Copeland A."/>
            <person name="Barry K.W."/>
            <person name="Cichocki N."/>
            <person name="Veneault-Fourrey C."/>
            <person name="LaButti K."/>
            <person name="Lindquist E.A."/>
            <person name="Lipzen A."/>
            <person name="Lundell T."/>
            <person name="Morin E."/>
            <person name="Murat C."/>
            <person name="Sun H."/>
            <person name="Tunlid A."/>
            <person name="Henrissat B."/>
            <person name="Grigoriev I.V."/>
            <person name="Hibbett D.S."/>
            <person name="Martin F."/>
            <person name="Nordberg H.P."/>
            <person name="Cantor M.N."/>
            <person name="Hua S.X."/>
        </authorList>
    </citation>
    <scope>NUCLEOTIDE SEQUENCE [LARGE SCALE GENOMIC DNA]</scope>
    <source>
        <strain evidence="2 3">MUT 4182</strain>
    </source>
</reference>
<dbReference type="Pfam" id="PF22693">
    <property type="entry name" value="MACPF_1"/>
    <property type="match status" value="1"/>
</dbReference>
<evidence type="ECO:0000313" key="2">
    <source>
        <dbReference type="EMBL" id="KIO19524.1"/>
    </source>
</evidence>
<dbReference type="PROSITE" id="PS51412">
    <property type="entry name" value="MACPF_2"/>
    <property type="match status" value="1"/>
</dbReference>
<accession>A0A0C3Q7J9</accession>
<evidence type="ECO:0000259" key="1">
    <source>
        <dbReference type="PROSITE" id="PS51412"/>
    </source>
</evidence>
<keyword evidence="3" id="KW-1185">Reference proteome</keyword>